<organism evidence="4 5">
    <name type="scientific">Saccharomonospora piscinae</name>
    <dbReference type="NCBI Taxonomy" id="687388"/>
    <lineage>
        <taxon>Bacteria</taxon>
        <taxon>Bacillati</taxon>
        <taxon>Actinomycetota</taxon>
        <taxon>Actinomycetes</taxon>
        <taxon>Pseudonocardiales</taxon>
        <taxon>Pseudonocardiaceae</taxon>
        <taxon>Saccharomonospora</taxon>
    </lineage>
</organism>
<dbReference type="PROSITE" id="PS51000">
    <property type="entry name" value="HTH_DEOR_2"/>
    <property type="match status" value="1"/>
</dbReference>
<gene>
    <name evidence="4" type="ORF">B1813_01085</name>
</gene>
<dbReference type="InterPro" id="IPR028349">
    <property type="entry name" value="PafC-like"/>
</dbReference>
<comment type="caution">
    <text evidence="4">The sequence shown here is derived from an EMBL/GenBank/DDBJ whole genome shotgun (WGS) entry which is preliminary data.</text>
</comment>
<sequence>MRADRLVAAVLVLQARGRVTAAELAAELEVSVATARRDLEALSSAGVPVYAQAGRGGGWSLVGGARTDLTGLTEGEAREVVWSVARATSTGAVSPELRAALRKLVRALPEPMRERAWAATNSVVVDPAGWGRSEGGRPEVLGLARRAVVSRRVLRLYYGGQREPRVVHPWGLVEKGDFWYLVAGTDAGRRTFRLDRVREMEVTGEAAERPEDLDLSRVWDEIVTEVEGRRSGAEATVVVESRFMWVLRRQFGRHCTVVDEAEARVRVAAHTPRSVAEQLAGWGAMVAVVEPESVRVELARIGGELVARYGG</sequence>
<dbReference type="PANTHER" id="PTHR34580">
    <property type="match status" value="1"/>
</dbReference>
<protein>
    <submittedName>
        <fullName evidence="4">WYL domain-containing protein</fullName>
    </submittedName>
</protein>
<keyword evidence="1" id="KW-0805">Transcription regulation</keyword>
<accession>A0A1V9ACG2</accession>
<dbReference type="PROSITE" id="PS52050">
    <property type="entry name" value="WYL"/>
    <property type="match status" value="1"/>
</dbReference>
<feature type="domain" description="HTH deoR-type" evidence="3">
    <location>
        <begin position="2"/>
        <end position="67"/>
    </location>
</feature>
<dbReference type="InterPro" id="IPR051534">
    <property type="entry name" value="CBASS_pafABC_assoc_protein"/>
</dbReference>
<evidence type="ECO:0000256" key="1">
    <source>
        <dbReference type="ARBA" id="ARBA00023015"/>
    </source>
</evidence>
<evidence type="ECO:0000256" key="2">
    <source>
        <dbReference type="ARBA" id="ARBA00023163"/>
    </source>
</evidence>
<dbReference type="AlphaFoldDB" id="A0A1V9ACG2"/>
<dbReference type="SUPFAM" id="SSF46785">
    <property type="entry name" value="Winged helix' DNA-binding domain"/>
    <property type="match status" value="1"/>
</dbReference>
<dbReference type="Pfam" id="PF08279">
    <property type="entry name" value="HTH_11"/>
    <property type="match status" value="1"/>
</dbReference>
<dbReference type="InterPro" id="IPR036390">
    <property type="entry name" value="WH_DNA-bd_sf"/>
</dbReference>
<dbReference type="PANTHER" id="PTHR34580:SF1">
    <property type="entry name" value="PROTEIN PAFC"/>
    <property type="match status" value="1"/>
</dbReference>
<name>A0A1V9ACG2_SACPI</name>
<dbReference type="Pfam" id="PF13280">
    <property type="entry name" value="WYL"/>
    <property type="match status" value="1"/>
</dbReference>
<evidence type="ECO:0000313" key="5">
    <source>
        <dbReference type="Proteomes" id="UP000192591"/>
    </source>
</evidence>
<dbReference type="Proteomes" id="UP000192591">
    <property type="component" value="Unassembled WGS sequence"/>
</dbReference>
<dbReference type="InterPro" id="IPR026881">
    <property type="entry name" value="WYL_dom"/>
</dbReference>
<evidence type="ECO:0000259" key="3">
    <source>
        <dbReference type="PROSITE" id="PS51000"/>
    </source>
</evidence>
<dbReference type="STRING" id="1962155.B1813_01085"/>
<keyword evidence="5" id="KW-1185">Reference proteome</keyword>
<evidence type="ECO:0000313" key="4">
    <source>
        <dbReference type="EMBL" id="OQO94726.1"/>
    </source>
</evidence>
<proteinExistence type="predicted"/>
<dbReference type="InterPro" id="IPR001034">
    <property type="entry name" value="DeoR_HTH"/>
</dbReference>
<dbReference type="Pfam" id="PF25583">
    <property type="entry name" value="WCX"/>
    <property type="match status" value="1"/>
</dbReference>
<dbReference type="PIRSF" id="PIRSF016838">
    <property type="entry name" value="PafC"/>
    <property type="match status" value="1"/>
</dbReference>
<dbReference type="RefSeq" id="WP_081190169.1">
    <property type="nucleotide sequence ID" value="NZ_MWIH01000002.1"/>
</dbReference>
<dbReference type="GO" id="GO:0003700">
    <property type="term" value="F:DNA-binding transcription factor activity"/>
    <property type="evidence" value="ECO:0007669"/>
    <property type="project" value="InterPro"/>
</dbReference>
<keyword evidence="2" id="KW-0804">Transcription</keyword>
<dbReference type="InterPro" id="IPR036388">
    <property type="entry name" value="WH-like_DNA-bd_sf"/>
</dbReference>
<dbReference type="InterPro" id="IPR013196">
    <property type="entry name" value="HTH_11"/>
</dbReference>
<dbReference type="Gene3D" id="1.10.10.10">
    <property type="entry name" value="Winged helix-like DNA-binding domain superfamily/Winged helix DNA-binding domain"/>
    <property type="match status" value="1"/>
</dbReference>
<reference evidence="4 5" key="1">
    <citation type="submission" date="2017-02" db="EMBL/GenBank/DDBJ databases">
        <title>Draft genome of Saccharomonospora sp. 154.</title>
        <authorList>
            <person name="Alonso-Carmona G.S."/>
            <person name="De La Haba R."/>
            <person name="Vera-Gargallo B."/>
            <person name="Sandoval-Trujillo A.H."/>
            <person name="Ramirez-Duran N."/>
            <person name="Ventosa A."/>
        </authorList>
    </citation>
    <scope>NUCLEOTIDE SEQUENCE [LARGE SCALE GENOMIC DNA]</scope>
    <source>
        <strain evidence="4 5">LRS4.154</strain>
    </source>
</reference>
<dbReference type="InterPro" id="IPR057727">
    <property type="entry name" value="WCX_dom"/>
</dbReference>
<dbReference type="EMBL" id="MWIH01000002">
    <property type="protein sequence ID" value="OQO94726.1"/>
    <property type="molecule type" value="Genomic_DNA"/>
</dbReference>